<dbReference type="SMART" id="SM00184">
    <property type="entry name" value="RING"/>
    <property type="match status" value="2"/>
</dbReference>
<dbReference type="PROSITE" id="PS50089">
    <property type="entry name" value="ZF_RING_2"/>
    <property type="match status" value="2"/>
</dbReference>
<comment type="caution">
    <text evidence="6">The sequence shown here is derived from an EMBL/GenBank/DDBJ whole genome shotgun (WGS) entry which is preliminary data.</text>
</comment>
<evidence type="ECO:0000256" key="1">
    <source>
        <dbReference type="ARBA" id="ARBA00022723"/>
    </source>
</evidence>
<dbReference type="Proteomes" id="UP001432027">
    <property type="component" value="Unassembled WGS sequence"/>
</dbReference>
<gene>
    <name evidence="6" type="ORF">PENTCL1PPCAC_1684</name>
</gene>
<feature type="non-terminal residue" evidence="6">
    <location>
        <position position="130"/>
    </location>
</feature>
<evidence type="ECO:0000259" key="5">
    <source>
        <dbReference type="PROSITE" id="PS50089"/>
    </source>
</evidence>
<dbReference type="Gene3D" id="3.30.40.10">
    <property type="entry name" value="Zinc/RING finger domain, C3HC4 (zinc finger)"/>
    <property type="match status" value="2"/>
</dbReference>
<feature type="domain" description="RING-type" evidence="5">
    <location>
        <begin position="90"/>
        <end position="130"/>
    </location>
</feature>
<keyword evidence="7" id="KW-1185">Reference proteome</keyword>
<evidence type="ECO:0000256" key="2">
    <source>
        <dbReference type="ARBA" id="ARBA00022771"/>
    </source>
</evidence>
<organism evidence="6 7">
    <name type="scientific">Pristionchus entomophagus</name>
    <dbReference type="NCBI Taxonomy" id="358040"/>
    <lineage>
        <taxon>Eukaryota</taxon>
        <taxon>Metazoa</taxon>
        <taxon>Ecdysozoa</taxon>
        <taxon>Nematoda</taxon>
        <taxon>Chromadorea</taxon>
        <taxon>Rhabditida</taxon>
        <taxon>Rhabditina</taxon>
        <taxon>Diplogasteromorpha</taxon>
        <taxon>Diplogasteroidea</taxon>
        <taxon>Neodiplogasteridae</taxon>
        <taxon>Pristionchus</taxon>
    </lineage>
</organism>
<keyword evidence="2 4" id="KW-0863">Zinc-finger</keyword>
<keyword evidence="1" id="KW-0479">Metal-binding</keyword>
<protein>
    <recommendedName>
        <fullName evidence="5">RING-type domain-containing protein</fullName>
    </recommendedName>
</protein>
<accession>A0AAV5SHH4</accession>
<dbReference type="PROSITE" id="PS00518">
    <property type="entry name" value="ZF_RING_1"/>
    <property type="match status" value="1"/>
</dbReference>
<dbReference type="PANTHER" id="PTHR16450:SF1">
    <property type="entry name" value="PROTEIN CBG12045"/>
    <property type="match status" value="1"/>
</dbReference>
<evidence type="ECO:0000313" key="6">
    <source>
        <dbReference type="EMBL" id="GMS79509.1"/>
    </source>
</evidence>
<proteinExistence type="predicted"/>
<dbReference type="AlphaFoldDB" id="A0AAV5SHH4"/>
<name>A0AAV5SHH4_9BILA</name>
<evidence type="ECO:0000256" key="4">
    <source>
        <dbReference type="PROSITE-ProRule" id="PRU00175"/>
    </source>
</evidence>
<dbReference type="InterPro" id="IPR017907">
    <property type="entry name" value="Znf_RING_CS"/>
</dbReference>
<dbReference type="PANTHER" id="PTHR16450">
    <property type="entry name" value="RING FINGER PROTEIN 186"/>
    <property type="match status" value="1"/>
</dbReference>
<sequence length="130" mass="14510">VDGLFEKLQEMDEFIRISKKSNKESTARGDLFSRSCSICSTVDPLQRVVSVECGHVVCRECGGEQKTCSVCKTKTLLVPLFENEICSRECAVCFEEPFERVFYKGCGHVICCACAIQIRVGAVHVCPFCR</sequence>
<reference evidence="6" key="1">
    <citation type="submission" date="2023-10" db="EMBL/GenBank/DDBJ databases">
        <title>Genome assembly of Pristionchus species.</title>
        <authorList>
            <person name="Yoshida K."/>
            <person name="Sommer R.J."/>
        </authorList>
    </citation>
    <scope>NUCLEOTIDE SEQUENCE</scope>
    <source>
        <strain evidence="6">RS0144</strain>
    </source>
</reference>
<evidence type="ECO:0000256" key="3">
    <source>
        <dbReference type="ARBA" id="ARBA00022833"/>
    </source>
</evidence>
<dbReference type="InterPro" id="IPR001841">
    <property type="entry name" value="Znf_RING"/>
</dbReference>
<dbReference type="GO" id="GO:0008270">
    <property type="term" value="F:zinc ion binding"/>
    <property type="evidence" value="ECO:0007669"/>
    <property type="project" value="UniProtKB-KW"/>
</dbReference>
<evidence type="ECO:0000313" key="7">
    <source>
        <dbReference type="Proteomes" id="UP001432027"/>
    </source>
</evidence>
<dbReference type="InterPro" id="IPR013083">
    <property type="entry name" value="Znf_RING/FYVE/PHD"/>
</dbReference>
<feature type="domain" description="RING-type" evidence="5">
    <location>
        <begin position="36"/>
        <end position="72"/>
    </location>
</feature>
<dbReference type="EMBL" id="BTSX01000001">
    <property type="protein sequence ID" value="GMS79509.1"/>
    <property type="molecule type" value="Genomic_DNA"/>
</dbReference>
<dbReference type="SUPFAM" id="SSF57850">
    <property type="entry name" value="RING/U-box"/>
    <property type="match status" value="2"/>
</dbReference>
<keyword evidence="3" id="KW-0862">Zinc</keyword>
<feature type="non-terminal residue" evidence="6">
    <location>
        <position position="1"/>
    </location>
</feature>